<protein>
    <submittedName>
        <fullName evidence="1">Uncharacterized protein</fullName>
    </submittedName>
</protein>
<evidence type="ECO:0000313" key="2">
    <source>
        <dbReference type="Proteomes" id="UP001163336"/>
    </source>
</evidence>
<gene>
    <name evidence="1" type="ORF">MasN3_27850</name>
</gene>
<evidence type="ECO:0000313" key="1">
    <source>
        <dbReference type="EMBL" id="BDT59291.1"/>
    </source>
</evidence>
<name>A0ABM8C7R4_9BURK</name>
<dbReference type="Proteomes" id="UP001163336">
    <property type="component" value="Chromosome"/>
</dbReference>
<reference evidence="1" key="1">
    <citation type="submission" date="2022-11" db="EMBL/GenBank/DDBJ databases">
        <title>Isolation and characterization of PLA-degrading bacterium Massilia sp. from Antarctic soil.</title>
        <authorList>
            <person name="Sato K."/>
            <person name="Gomez-Fuentes C."/>
            <person name="Ahmad S.A."/>
            <person name="Zulkharnain A."/>
        </authorList>
    </citation>
    <scope>NUCLEOTIDE SEQUENCE</scope>
    <source>
        <strain evidence="1">N-3</strain>
    </source>
</reference>
<accession>A0ABM8C7R4</accession>
<dbReference type="EMBL" id="AP026966">
    <property type="protein sequence ID" value="BDT59291.1"/>
    <property type="molecule type" value="Genomic_DNA"/>
</dbReference>
<proteinExistence type="predicted"/>
<organism evidence="1 2">
    <name type="scientific">Massilia varians</name>
    <dbReference type="NCBI Taxonomy" id="457921"/>
    <lineage>
        <taxon>Bacteria</taxon>
        <taxon>Pseudomonadati</taxon>
        <taxon>Pseudomonadota</taxon>
        <taxon>Betaproteobacteria</taxon>
        <taxon>Burkholderiales</taxon>
        <taxon>Oxalobacteraceae</taxon>
        <taxon>Telluria group</taxon>
        <taxon>Massilia</taxon>
    </lineage>
</organism>
<sequence>MDVADAREVEVGAGGAVHGAQAECEKRYREFEVFHKHRIASKMRDIVSQSTRKTMLWDTFATVYLGGLPVWHQVPITTILKVNRAAITHTTGATSRARPVSSLSTA</sequence>
<keyword evidence="2" id="KW-1185">Reference proteome</keyword>